<accession>A0ABQ5KWK3</accession>
<evidence type="ECO:0000313" key="2">
    <source>
        <dbReference type="Proteomes" id="UP001057375"/>
    </source>
</evidence>
<sequence length="267" mass="31354">MWWRVEPKNLQIYFISEDEHRKGRFATSILGYDVSFPYSLLFKPFEYKVSKDLIHQGKKYSVPKEISLILMNELVLSRFATPHFAVHLPFTLGFVYFVYLRSDGYLRDIYKRDLRRWINQLRSGLVEAKSMFSVVVYIDISHQDIQKSEEEKKLEIDEFIYDIDISSCSKLCPIMAMSSKEDSNAVFEQMVVFMLRHKKTDKWSDWLRAISAIPGSSRIKTLTQRYRITLDSGCHHEGHRDSSAALNIAEFGYYEFLGIPRPPEFGF</sequence>
<protein>
    <submittedName>
        <fullName evidence="1">Uncharacterized protein</fullName>
    </submittedName>
</protein>
<name>A0ABQ5KWK3_9EUKA</name>
<evidence type="ECO:0000313" key="1">
    <source>
        <dbReference type="EMBL" id="GKT36832.1"/>
    </source>
</evidence>
<keyword evidence="2" id="KW-1185">Reference proteome</keyword>
<organism evidence="1 2">
    <name type="scientific">Aduncisulcus paluster</name>
    <dbReference type="NCBI Taxonomy" id="2918883"/>
    <lineage>
        <taxon>Eukaryota</taxon>
        <taxon>Metamonada</taxon>
        <taxon>Carpediemonas-like organisms</taxon>
        <taxon>Aduncisulcus</taxon>
    </lineage>
</organism>
<gene>
    <name evidence="1" type="ORF">ADUPG1_009729</name>
</gene>
<comment type="caution">
    <text evidence="1">The sequence shown here is derived from an EMBL/GenBank/DDBJ whole genome shotgun (WGS) entry which is preliminary data.</text>
</comment>
<dbReference type="Proteomes" id="UP001057375">
    <property type="component" value="Unassembled WGS sequence"/>
</dbReference>
<reference evidence="1" key="1">
    <citation type="submission" date="2022-03" db="EMBL/GenBank/DDBJ databases">
        <title>Draft genome sequence of Aduncisulcus paluster, a free-living microaerophilic Fornicata.</title>
        <authorList>
            <person name="Yuyama I."/>
            <person name="Kume K."/>
            <person name="Tamura T."/>
            <person name="Inagaki Y."/>
            <person name="Hashimoto T."/>
        </authorList>
    </citation>
    <scope>NUCLEOTIDE SEQUENCE</scope>
    <source>
        <strain evidence="1">NY0171</strain>
    </source>
</reference>
<proteinExistence type="predicted"/>
<dbReference type="EMBL" id="BQXS01011313">
    <property type="protein sequence ID" value="GKT36832.1"/>
    <property type="molecule type" value="Genomic_DNA"/>
</dbReference>